<dbReference type="AlphaFoldDB" id="A0AAD4I3C2"/>
<evidence type="ECO:0008006" key="4">
    <source>
        <dbReference type="Google" id="ProtNLM"/>
    </source>
</evidence>
<sequence>MRRVKEGRVTKPSVAPGGPPPRRRGRPAIDWTRSRKRRLLRLYLCTPEAELSLKKILEILADGPFQPKPRHTQCLLNEMLSKSYRQKRPRNKTSMAERLAYLRSIRDRGLQMNPQEAPLRQEVIKECAILLKAHPKRRNANTARPRGSNGELEDLDLVSSPPDQKPDTASNPSRRSLDTGEPRTSFESETTDAEEPSFEMFKNPWSTSEDGRYEKFEFLRERCPSRSSSFLADVASLISGLSIRSSLSRSSSGSSRRKSLAWSAEMDVAAPAGDLSSAATAWAVEDVHRLPNPGSTSHTLENQELVRFCCSKTSWCIHQRINAVLMHGSPASTFACTAAEASSRDGLGNTALHVAARWGAPGPVLFRIMTLASHPGATNHRGETFLHVLDPISLTPKDLSRLTQFLTTKAFNFTQADRTNQTFLSRLLSRPSFTLDALEATLGHLSSSTRLALLHHPSPDHLLPAIRTRLPTPASATAYATYFTARYGTQHHPVWITPTLLCHIPQLHHHQSSPPTTVRTPLHSLISALNVGPACHPPAPHPLVLNRPSMPFLTALSLTLDAYPADADVNHREAGTLQTPLIALLRGSAGAGTARRTWRGWWG</sequence>
<protein>
    <recommendedName>
        <fullName evidence="4">Ankyrin repeat protein</fullName>
    </recommendedName>
</protein>
<reference evidence="2" key="1">
    <citation type="submission" date="2023-02" db="EMBL/GenBank/DDBJ databases">
        <authorList>
            <person name="Palmer J.M."/>
        </authorList>
    </citation>
    <scope>NUCLEOTIDE SEQUENCE</scope>
    <source>
        <strain evidence="2">FW57</strain>
    </source>
</reference>
<gene>
    <name evidence="2" type="ORF">NEMBOFW57_002143</name>
</gene>
<accession>A0AAD4I3C2</accession>
<evidence type="ECO:0000313" key="2">
    <source>
        <dbReference type="EMBL" id="KAG7292110.1"/>
    </source>
</evidence>
<organism evidence="2 3">
    <name type="scientific">Staphylotrichum longicolle</name>
    <dbReference type="NCBI Taxonomy" id="669026"/>
    <lineage>
        <taxon>Eukaryota</taxon>
        <taxon>Fungi</taxon>
        <taxon>Dikarya</taxon>
        <taxon>Ascomycota</taxon>
        <taxon>Pezizomycotina</taxon>
        <taxon>Sordariomycetes</taxon>
        <taxon>Sordariomycetidae</taxon>
        <taxon>Sordariales</taxon>
        <taxon>Chaetomiaceae</taxon>
        <taxon>Staphylotrichum</taxon>
    </lineage>
</organism>
<name>A0AAD4I3C2_9PEZI</name>
<feature type="compositionally biased region" description="Basic and acidic residues" evidence="1">
    <location>
        <begin position="175"/>
        <end position="186"/>
    </location>
</feature>
<dbReference type="Proteomes" id="UP001197093">
    <property type="component" value="Unassembled WGS sequence"/>
</dbReference>
<feature type="region of interest" description="Disordered" evidence="1">
    <location>
        <begin position="1"/>
        <end position="30"/>
    </location>
</feature>
<evidence type="ECO:0000256" key="1">
    <source>
        <dbReference type="SAM" id="MobiDB-lite"/>
    </source>
</evidence>
<dbReference type="EMBL" id="JAHCVI010000001">
    <property type="protein sequence ID" value="KAG7292110.1"/>
    <property type="molecule type" value="Genomic_DNA"/>
</dbReference>
<proteinExistence type="predicted"/>
<comment type="caution">
    <text evidence="2">The sequence shown here is derived from an EMBL/GenBank/DDBJ whole genome shotgun (WGS) entry which is preliminary data.</text>
</comment>
<keyword evidence="3" id="KW-1185">Reference proteome</keyword>
<evidence type="ECO:0000313" key="3">
    <source>
        <dbReference type="Proteomes" id="UP001197093"/>
    </source>
</evidence>
<feature type="region of interest" description="Disordered" evidence="1">
    <location>
        <begin position="136"/>
        <end position="207"/>
    </location>
</feature>